<keyword evidence="1" id="KW-0472">Membrane</keyword>
<name>A0ABR3A959_9AGAR</name>
<dbReference type="Pfam" id="PF07676">
    <property type="entry name" value="PD40"/>
    <property type="match status" value="1"/>
</dbReference>
<dbReference type="Proteomes" id="UP001437256">
    <property type="component" value="Unassembled WGS sequence"/>
</dbReference>
<dbReference type="Gene3D" id="2.120.10.30">
    <property type="entry name" value="TolB, C-terminal domain"/>
    <property type="match status" value="1"/>
</dbReference>
<dbReference type="Gene3D" id="1.20.58.520">
    <property type="entry name" value="Amidohydrolase"/>
    <property type="match status" value="1"/>
</dbReference>
<dbReference type="Gene3D" id="3.40.50.10910">
    <property type="entry name" value="Amidohydrolase"/>
    <property type="match status" value="1"/>
</dbReference>
<dbReference type="Gene3D" id="3.20.20.140">
    <property type="entry name" value="Metal-dependent hydrolases"/>
    <property type="match status" value="1"/>
</dbReference>
<gene>
    <name evidence="2" type="ORF">AAF712_002334</name>
</gene>
<keyword evidence="1" id="KW-0812">Transmembrane</keyword>
<dbReference type="SUPFAM" id="SSF51338">
    <property type="entry name" value="Composite domain of metallo-dependent hydrolases"/>
    <property type="match status" value="1"/>
</dbReference>
<dbReference type="SUPFAM" id="SSF51556">
    <property type="entry name" value="Metallo-dependent hydrolases"/>
    <property type="match status" value="1"/>
</dbReference>
<protein>
    <recommendedName>
        <fullName evidence="4">Amidohydrolase-related domain-containing protein</fullName>
    </recommendedName>
</protein>
<accession>A0ABR3A959</accession>
<reference evidence="2 3" key="1">
    <citation type="submission" date="2024-05" db="EMBL/GenBank/DDBJ databases">
        <title>A draft genome resource for the thread blight pathogen Marasmius tenuissimus strain MS-2.</title>
        <authorList>
            <person name="Yulfo-Soto G.E."/>
            <person name="Baruah I.K."/>
            <person name="Amoako-Attah I."/>
            <person name="Bukari Y."/>
            <person name="Meinhardt L.W."/>
            <person name="Bailey B.A."/>
            <person name="Cohen S.P."/>
        </authorList>
    </citation>
    <scope>NUCLEOTIDE SEQUENCE [LARGE SCALE GENOMIC DNA]</scope>
    <source>
        <strain evidence="2 3">MS-2</strain>
    </source>
</reference>
<sequence>MKSKEADQATEYHGRSYLQPLLSKRRVLAALVLLSITFTFTNLTSLFPTIPLKTKSSRFADSEDPADSFQDNIWPIREVKGPWDISTSFPYPRTLQYTVTEGTWLRLDVHPTSGDVAFDMLGEIYCIPGRYILDSSFVGAQAEARPILQGVPYDADPHFSPDGNKLVFRSDAGLGLENIWVTEWKGCEAMDLRSMEAPLVEARLFKEEDEELLVLGVEETDQRRRRRLLREGRADAKRVTNETFRWVSDARFHPTKNTVVATKWYTSSRSLGAGEGWEYPVPSLDREGQDPIPVASGTRVVSRTLPAGFTDYFSQQIGPEQSIWNGDDGLIFAKNVIDSTAFQYSKDVHAGIYAIFSKNLTTGSTETLVDSTPGGASRPELSRDRKTLAFVRRVRDKGVLVLKDLQTGTLNYVWDGLSFDLTTIYAPMGTYPSFSFSPDDDAIIIWAAGQIHRVPLKKNDRGERVLASPPQPIPFSALIELRLGELRSYETSVDLVGLETQDTSRLYAFKDLRVDDEGKRAVFQAAGVTVVQDIGQPNITNVPVLQAGSPYYFPSFVPGTSGNVIIHGRWSDTAFTSFEVADLQAGKAFEVSGLPLGRYRSPVLSESQGSTRKLAFVKSAGDELTGEIVATANPGLYIGDLDLSPLNNGSGSKLELTNLEFIPSEVEPSSGLGLRFVDEGTKLLVEQEQRSFIVDLTGERDITGQPPHHTLATGRTSVELRVSVSPQQLRFRDWLDCMEEGDILCLNAPEDSGFTAENVAFVDFLIPYVAPGSSVDTGEDSEGVWSKPGNSTEGLARVGVDGGHSLTWSGDGKKLFWFLGPFLHSLEVSKLSQCSSDIEADPETFGIACVREQLEFQEVFFEHSTDIGRLKKETNTTTKLVIRNATLLTMNTGEEDTDLIRGGSLVIKDGVIQTVGDLKDGDLDDAEVIDADGGFVVPGYLDVHAHWSGASNPHPATSWEMETFLAFGVTTMHNPSTDTVDTFIERARVEGGHFIGPRILHTGSVIYGAAEPSLHQLAVDEDDARSTLLRIKVEGGPYGISYKNYNQPVRASRQRLLLAAKNLSMICVPEGGLAYDWDLTYIIDGMTTVEHAIPVPVLYDDVLQLLAQSGTADTPTHVVNYGGAFGEQYTWANEDLPNDPKLRAFSRHDILETLTESTARPRLSYQLFNTSASLAKAVASGAKTLIGAHGEPPLGVNYHAELFFTQQGGLSNYQTLQAATSWAAQTFGLFGSVGSLAEGKLGDFLVYPAGVNLLEGPIEQTRLLKYVAKGGRIRNADTMEEVWPLKGRKQVLPPFNAE</sequence>
<keyword evidence="1" id="KW-1133">Transmembrane helix</keyword>
<dbReference type="PANTHER" id="PTHR43135:SF3">
    <property type="entry name" value="ALPHA-D-RIBOSE 1-METHYLPHOSPHONATE 5-TRIPHOSPHATE DIPHOSPHATASE"/>
    <property type="match status" value="1"/>
</dbReference>
<dbReference type="Gene3D" id="2.30.40.10">
    <property type="entry name" value="Urease, subunit C, domain 1"/>
    <property type="match status" value="2"/>
</dbReference>
<evidence type="ECO:0000313" key="2">
    <source>
        <dbReference type="EMBL" id="KAL0070502.1"/>
    </source>
</evidence>
<evidence type="ECO:0000256" key="1">
    <source>
        <dbReference type="SAM" id="Phobius"/>
    </source>
</evidence>
<evidence type="ECO:0000313" key="3">
    <source>
        <dbReference type="Proteomes" id="UP001437256"/>
    </source>
</evidence>
<dbReference type="EMBL" id="JBBXMP010000006">
    <property type="protein sequence ID" value="KAL0070502.1"/>
    <property type="molecule type" value="Genomic_DNA"/>
</dbReference>
<feature type="transmembrane region" description="Helical" evidence="1">
    <location>
        <begin position="27"/>
        <end position="47"/>
    </location>
</feature>
<dbReference type="PANTHER" id="PTHR43135">
    <property type="entry name" value="ALPHA-D-RIBOSE 1-METHYLPHOSPHONATE 5-TRIPHOSPHATE DIPHOSPHATASE"/>
    <property type="match status" value="1"/>
</dbReference>
<dbReference type="InterPro" id="IPR011059">
    <property type="entry name" value="Metal-dep_hydrolase_composite"/>
</dbReference>
<dbReference type="SUPFAM" id="SSF82171">
    <property type="entry name" value="DPP6 N-terminal domain-like"/>
    <property type="match status" value="1"/>
</dbReference>
<keyword evidence="3" id="KW-1185">Reference proteome</keyword>
<dbReference type="InterPro" id="IPR051781">
    <property type="entry name" value="Metallo-dep_Hydrolase"/>
</dbReference>
<dbReference type="InterPro" id="IPR011659">
    <property type="entry name" value="WD40"/>
</dbReference>
<proteinExistence type="predicted"/>
<comment type="caution">
    <text evidence="2">The sequence shown here is derived from an EMBL/GenBank/DDBJ whole genome shotgun (WGS) entry which is preliminary data.</text>
</comment>
<dbReference type="Gene3D" id="3.30.110.90">
    <property type="entry name" value="Amidohydrolase"/>
    <property type="match status" value="1"/>
</dbReference>
<evidence type="ECO:0008006" key="4">
    <source>
        <dbReference type="Google" id="ProtNLM"/>
    </source>
</evidence>
<dbReference type="InterPro" id="IPR032466">
    <property type="entry name" value="Metal_Hydrolase"/>
</dbReference>
<organism evidence="2 3">
    <name type="scientific">Marasmius tenuissimus</name>
    <dbReference type="NCBI Taxonomy" id="585030"/>
    <lineage>
        <taxon>Eukaryota</taxon>
        <taxon>Fungi</taxon>
        <taxon>Dikarya</taxon>
        <taxon>Basidiomycota</taxon>
        <taxon>Agaricomycotina</taxon>
        <taxon>Agaricomycetes</taxon>
        <taxon>Agaricomycetidae</taxon>
        <taxon>Agaricales</taxon>
        <taxon>Marasmiineae</taxon>
        <taxon>Marasmiaceae</taxon>
        <taxon>Marasmius</taxon>
    </lineage>
</organism>
<dbReference type="InterPro" id="IPR011042">
    <property type="entry name" value="6-blade_b-propeller_TolB-like"/>
</dbReference>